<dbReference type="GO" id="GO:0019825">
    <property type="term" value="F:oxygen binding"/>
    <property type="evidence" value="ECO:0007669"/>
    <property type="project" value="InterPro"/>
</dbReference>
<keyword evidence="4" id="KW-0561">Oxygen transport</keyword>
<dbReference type="PANTHER" id="PTHR46458:SF7">
    <property type="entry name" value="GLOBIN DOMAIN-CONTAINING PROTEIN"/>
    <property type="match status" value="1"/>
</dbReference>
<dbReference type="Gene3D" id="1.10.490.10">
    <property type="entry name" value="Globins"/>
    <property type="match status" value="1"/>
</dbReference>
<organism evidence="8 9">
    <name type="scientific">Acrobeloides nanus</name>
    <dbReference type="NCBI Taxonomy" id="290746"/>
    <lineage>
        <taxon>Eukaryota</taxon>
        <taxon>Metazoa</taxon>
        <taxon>Ecdysozoa</taxon>
        <taxon>Nematoda</taxon>
        <taxon>Chromadorea</taxon>
        <taxon>Rhabditida</taxon>
        <taxon>Tylenchina</taxon>
        <taxon>Cephalobomorpha</taxon>
        <taxon>Cephaloboidea</taxon>
        <taxon>Cephalobidae</taxon>
        <taxon>Acrobeloides</taxon>
    </lineage>
</organism>
<dbReference type="InterPro" id="IPR050532">
    <property type="entry name" value="Globin-like_OT"/>
</dbReference>
<dbReference type="InterPro" id="IPR000971">
    <property type="entry name" value="Globin"/>
</dbReference>
<feature type="coiled-coil region" evidence="5">
    <location>
        <begin position="235"/>
        <end position="262"/>
    </location>
</feature>
<reference evidence="9" key="1">
    <citation type="submission" date="2022-11" db="UniProtKB">
        <authorList>
            <consortium name="WormBaseParasite"/>
        </authorList>
    </citation>
    <scope>IDENTIFICATION</scope>
</reference>
<evidence type="ECO:0000256" key="3">
    <source>
        <dbReference type="ARBA" id="ARBA00023004"/>
    </source>
</evidence>
<dbReference type="SUPFAM" id="SSF46458">
    <property type="entry name" value="Globin-like"/>
    <property type="match status" value="1"/>
</dbReference>
<evidence type="ECO:0000313" key="9">
    <source>
        <dbReference type="WBParaSite" id="ACRNAN_scaffold1621.g25197.t1"/>
    </source>
</evidence>
<dbReference type="PANTHER" id="PTHR46458">
    <property type="entry name" value="BLR2807 PROTEIN"/>
    <property type="match status" value="1"/>
</dbReference>
<keyword evidence="4" id="KW-0813">Transport</keyword>
<dbReference type="Pfam" id="PF00042">
    <property type="entry name" value="Globin"/>
    <property type="match status" value="1"/>
</dbReference>
<feature type="compositionally biased region" description="Basic and acidic residues" evidence="6">
    <location>
        <begin position="124"/>
        <end position="139"/>
    </location>
</feature>
<dbReference type="GO" id="GO:0005344">
    <property type="term" value="F:oxygen carrier activity"/>
    <property type="evidence" value="ECO:0007669"/>
    <property type="project" value="UniProtKB-KW"/>
</dbReference>
<evidence type="ECO:0000256" key="5">
    <source>
        <dbReference type="SAM" id="Coils"/>
    </source>
</evidence>
<feature type="compositionally biased region" description="Polar residues" evidence="6">
    <location>
        <begin position="109"/>
        <end position="121"/>
    </location>
</feature>
<evidence type="ECO:0000256" key="6">
    <source>
        <dbReference type="SAM" id="MobiDB-lite"/>
    </source>
</evidence>
<name>A0A914CY70_9BILA</name>
<keyword evidence="1 4" id="KW-0349">Heme</keyword>
<keyword evidence="3" id="KW-0408">Iron</keyword>
<proteinExistence type="inferred from homology"/>
<dbReference type="GO" id="GO:0020037">
    <property type="term" value="F:heme binding"/>
    <property type="evidence" value="ECO:0007669"/>
    <property type="project" value="InterPro"/>
</dbReference>
<dbReference type="GO" id="GO:0046872">
    <property type="term" value="F:metal ion binding"/>
    <property type="evidence" value="ECO:0007669"/>
    <property type="project" value="UniProtKB-KW"/>
</dbReference>
<dbReference type="Proteomes" id="UP000887540">
    <property type="component" value="Unplaced"/>
</dbReference>
<dbReference type="AlphaFoldDB" id="A0A914CY70"/>
<protein>
    <submittedName>
        <fullName evidence="9">Globin family profile domain-containing protein</fullName>
    </submittedName>
</protein>
<dbReference type="InterPro" id="IPR044399">
    <property type="entry name" value="Mb-like_M"/>
</dbReference>
<dbReference type="WBParaSite" id="ACRNAN_scaffold1621.g25197.t1">
    <property type="protein sequence ID" value="ACRNAN_scaffold1621.g25197.t1"/>
    <property type="gene ID" value="ACRNAN_scaffold1621.g25197"/>
</dbReference>
<evidence type="ECO:0000259" key="7">
    <source>
        <dbReference type="PROSITE" id="PS01033"/>
    </source>
</evidence>
<keyword evidence="2" id="KW-0479">Metal-binding</keyword>
<dbReference type="CDD" id="cd01040">
    <property type="entry name" value="Mb-like"/>
    <property type="match status" value="1"/>
</dbReference>
<accession>A0A914CY70</accession>
<dbReference type="InterPro" id="IPR009050">
    <property type="entry name" value="Globin-like_sf"/>
</dbReference>
<feature type="domain" description="Globin" evidence="7">
    <location>
        <begin position="171"/>
        <end position="323"/>
    </location>
</feature>
<evidence type="ECO:0000313" key="8">
    <source>
        <dbReference type="Proteomes" id="UP000887540"/>
    </source>
</evidence>
<evidence type="ECO:0000256" key="1">
    <source>
        <dbReference type="ARBA" id="ARBA00022617"/>
    </source>
</evidence>
<dbReference type="PROSITE" id="PS01033">
    <property type="entry name" value="GLOBIN"/>
    <property type="match status" value="1"/>
</dbReference>
<keyword evidence="5" id="KW-0175">Coiled coil</keyword>
<sequence length="353" mass="40470">MLNYKGPRYQSGRELGRRFTTLARPAQLHSPTAKVSVTSYDPTSSTSVPVVVYPLSEPNELTSSYFEEEQFAEGEEYDLFEMDIPEVPKSEQENEEEIIEFQDEAETEAISSSRSNKNETIPENEPKITETPRRSVTDIDRRRMSLQQRRLSNVQLVQSVSGRRHSTTLIPLTCAQIHLVRALWRQVYLTKGPTVIGQTIIHKLFFKCTKTKEQFKRCPLPRSFPNHDSFSKAHCKAVAELIDQVVENLDNLENMSPDLEKLGRVHAQIMGGMLSSKLWNNVAETFIDCTLEWGDRRCRSETVRKAWALIIAFMVERIKVGHVEQRKQLLTLRSNAVSLDRSTASNHMRVTFV</sequence>
<feature type="region of interest" description="Disordered" evidence="6">
    <location>
        <begin position="103"/>
        <end position="139"/>
    </location>
</feature>
<dbReference type="InterPro" id="IPR012292">
    <property type="entry name" value="Globin/Proto"/>
</dbReference>
<evidence type="ECO:0000256" key="2">
    <source>
        <dbReference type="ARBA" id="ARBA00022723"/>
    </source>
</evidence>
<comment type="similarity">
    <text evidence="4">Belongs to the globin family.</text>
</comment>
<keyword evidence="8" id="KW-1185">Reference proteome</keyword>
<evidence type="ECO:0000256" key="4">
    <source>
        <dbReference type="RuleBase" id="RU000356"/>
    </source>
</evidence>